<dbReference type="RefSeq" id="WP_074864601.1">
    <property type="nucleotide sequence ID" value="NZ_FOAS01000002.1"/>
</dbReference>
<feature type="transmembrane region" description="Helical" evidence="1">
    <location>
        <begin position="296"/>
        <end position="316"/>
    </location>
</feature>
<keyword evidence="1" id="KW-0472">Membrane</keyword>
<dbReference type="InterPro" id="IPR002798">
    <property type="entry name" value="SpoIIM-like"/>
</dbReference>
<dbReference type="AlphaFoldDB" id="A0A1H7GL35"/>
<dbReference type="Pfam" id="PF01944">
    <property type="entry name" value="SpoIIM"/>
    <property type="match status" value="1"/>
</dbReference>
<keyword evidence="3" id="KW-1185">Reference proteome</keyword>
<dbReference type="STRING" id="1429083.GCA_001885685_02880"/>
<sequence length="324" mass="36428">MKQQQFEQLRSDSWLHFEQQLEQLEKGDKHKRPAEDFPQRYRALCQDKALAQSRAYSNTLVERLQQLVSRGHQQLYRHRSRSLSRIVQFLLADFPRAVRREWRAVGIASACFYGPALLLGVLVYLFPELIYSLMDPAQVRDMEQMYDPSARRFGEGALRSSDSNWVMFGHYISNNIGIGFRTYATGIIFGLGSLFLVVFNGLVIGGVAGYLSQLGFVETFFGFVIAHGAFELTAITFAGAAGLKLGWSLIAPGNLSRLQALQQAARDSMTLVYGVILLLLIAAFVEAFWSSMNLAFSTKLIVGGVMWLWVAAYFGWMGRTHAAE</sequence>
<dbReference type="EMBL" id="FOAS01000002">
    <property type="protein sequence ID" value="SEK38798.1"/>
    <property type="molecule type" value="Genomic_DNA"/>
</dbReference>
<dbReference type="Proteomes" id="UP000185766">
    <property type="component" value="Unassembled WGS sequence"/>
</dbReference>
<keyword evidence="1" id="KW-0812">Transmembrane</keyword>
<feature type="transmembrane region" description="Helical" evidence="1">
    <location>
        <begin position="187"/>
        <end position="211"/>
    </location>
</feature>
<evidence type="ECO:0000313" key="2">
    <source>
        <dbReference type="EMBL" id="SEK38798.1"/>
    </source>
</evidence>
<evidence type="ECO:0000313" key="3">
    <source>
        <dbReference type="Proteomes" id="UP000185766"/>
    </source>
</evidence>
<dbReference type="PANTHER" id="PTHR35337">
    <property type="entry name" value="SLR1478 PROTEIN"/>
    <property type="match status" value="1"/>
</dbReference>
<proteinExistence type="predicted"/>
<dbReference type="PANTHER" id="PTHR35337:SF1">
    <property type="entry name" value="SLR1478 PROTEIN"/>
    <property type="match status" value="1"/>
</dbReference>
<feature type="transmembrane region" description="Helical" evidence="1">
    <location>
        <begin position="223"/>
        <end position="250"/>
    </location>
</feature>
<feature type="transmembrane region" description="Helical" evidence="1">
    <location>
        <begin position="104"/>
        <end position="126"/>
    </location>
</feature>
<protein>
    <submittedName>
        <fullName evidence="2">Uncharacterized membrane protein SpoIIM, required for sporulation</fullName>
    </submittedName>
</protein>
<gene>
    <name evidence="2" type="ORF">SAMN05216214_102114</name>
</gene>
<name>A0A1H7GL35_9GAMM</name>
<feature type="transmembrane region" description="Helical" evidence="1">
    <location>
        <begin position="270"/>
        <end position="289"/>
    </location>
</feature>
<accession>A0A1H7GL35</accession>
<keyword evidence="1" id="KW-1133">Transmembrane helix</keyword>
<evidence type="ECO:0000256" key="1">
    <source>
        <dbReference type="SAM" id="Phobius"/>
    </source>
</evidence>
<reference evidence="2 3" key="1">
    <citation type="submission" date="2016-10" db="EMBL/GenBank/DDBJ databases">
        <authorList>
            <person name="de Groot N.N."/>
        </authorList>
    </citation>
    <scope>NUCLEOTIDE SEQUENCE [LARGE SCALE GENOMIC DNA]</scope>
    <source>
        <strain evidence="2 3">JCM 19513</strain>
    </source>
</reference>
<organism evidence="2 3">
    <name type="scientific">Atopomonas hussainii</name>
    <dbReference type="NCBI Taxonomy" id="1429083"/>
    <lineage>
        <taxon>Bacteria</taxon>
        <taxon>Pseudomonadati</taxon>
        <taxon>Pseudomonadota</taxon>
        <taxon>Gammaproteobacteria</taxon>
        <taxon>Pseudomonadales</taxon>
        <taxon>Pseudomonadaceae</taxon>
        <taxon>Atopomonas</taxon>
    </lineage>
</organism>